<dbReference type="EnsemblBacteria" id="ABY35314">
    <property type="protein sequence ID" value="ABY35314"/>
    <property type="gene ID" value="Caur_2102"/>
</dbReference>
<reference evidence="2" key="1">
    <citation type="journal article" date="2011" name="BMC Genomics">
        <title>Complete genome sequence of the filamentous anoxygenic phototrophic bacterium Chloroflexus aurantiacus.</title>
        <authorList>
            <person name="Tang K.H."/>
            <person name="Barry K."/>
            <person name="Chertkov O."/>
            <person name="Dalin E."/>
            <person name="Han C.S."/>
            <person name="Hauser L.J."/>
            <person name="Honchak B.M."/>
            <person name="Karbach L.E."/>
            <person name="Land M.L."/>
            <person name="Lapidus A."/>
            <person name="Larimer F.W."/>
            <person name="Mikhailova N."/>
            <person name="Pitluck S."/>
            <person name="Pierson B.K."/>
            <person name="Blankenship R.E."/>
        </authorList>
    </citation>
    <scope>NUCLEOTIDE SEQUENCE [LARGE SCALE GENOMIC DNA]</scope>
    <source>
        <strain evidence="2">ATCC 29366 / DSM 635 / J-10-fl</strain>
    </source>
</reference>
<sequence>MREQKAAFVVKHNLTAGADDIFVNGDSAIRGAQSLDGMFKARLFGGKKG</sequence>
<dbReference type="PATRIC" id="fig|324602.8.peg.2383"/>
<dbReference type="STRING" id="324602.Caur_2102"/>
<gene>
    <name evidence="1" type="ordered locus">Caur_2102</name>
</gene>
<dbReference type="RefSeq" id="WP_012257968.1">
    <property type="nucleotide sequence ID" value="NC_010175.1"/>
</dbReference>
<protein>
    <submittedName>
        <fullName evidence="1">Uncharacterized protein</fullName>
    </submittedName>
</protein>
<organism evidence="1 2">
    <name type="scientific">Chloroflexus aurantiacus (strain ATCC 29366 / DSM 635 / J-10-fl)</name>
    <dbReference type="NCBI Taxonomy" id="324602"/>
    <lineage>
        <taxon>Bacteria</taxon>
        <taxon>Bacillati</taxon>
        <taxon>Chloroflexota</taxon>
        <taxon>Chloroflexia</taxon>
        <taxon>Chloroflexales</taxon>
        <taxon>Chloroflexineae</taxon>
        <taxon>Chloroflexaceae</taxon>
        <taxon>Chloroflexus</taxon>
    </lineage>
</organism>
<evidence type="ECO:0000313" key="1">
    <source>
        <dbReference type="EMBL" id="ABY35314.1"/>
    </source>
</evidence>
<dbReference type="InParanoid" id="A9WEZ9"/>
<keyword evidence="2" id="KW-1185">Reference proteome</keyword>
<dbReference type="AlphaFoldDB" id="A9WEZ9"/>
<dbReference type="Proteomes" id="UP000002008">
    <property type="component" value="Chromosome"/>
</dbReference>
<dbReference type="EMBL" id="CP000909">
    <property type="protein sequence ID" value="ABY35314.1"/>
    <property type="molecule type" value="Genomic_DNA"/>
</dbReference>
<dbReference type="HOGENOM" id="CLU_3133763_0_0_0"/>
<dbReference type="KEGG" id="cau:Caur_2102"/>
<evidence type="ECO:0000313" key="2">
    <source>
        <dbReference type="Proteomes" id="UP000002008"/>
    </source>
</evidence>
<proteinExistence type="predicted"/>
<accession>A9WEZ9</accession>
<name>A9WEZ9_CHLAA</name>